<dbReference type="STRING" id="1437610.BREU_3922"/>
<gene>
    <name evidence="1" type="ORF">BREU_3922</name>
</gene>
<evidence type="ECO:0000313" key="1">
    <source>
        <dbReference type="EMBL" id="KFI84472.1"/>
    </source>
</evidence>
<reference evidence="1 2" key="1">
    <citation type="submission" date="2014-03" db="EMBL/GenBank/DDBJ databases">
        <title>Genomics of Bifidobacteria.</title>
        <authorList>
            <person name="Ventura M."/>
            <person name="Milani C."/>
            <person name="Lugli G.A."/>
        </authorList>
    </citation>
    <scope>NUCLEOTIDE SEQUENCE [LARGE SCALE GENOMIC DNA]</scope>
    <source>
        <strain evidence="1 2">DSM 23975</strain>
    </source>
</reference>
<evidence type="ECO:0000313" key="2">
    <source>
        <dbReference type="Proteomes" id="UP000028984"/>
    </source>
</evidence>
<dbReference type="EMBL" id="JGZK01000017">
    <property type="protein sequence ID" value="KFI84472.1"/>
    <property type="molecule type" value="Genomic_DNA"/>
</dbReference>
<dbReference type="PROSITE" id="PS51257">
    <property type="entry name" value="PROKAR_LIPOPROTEIN"/>
    <property type="match status" value="1"/>
</dbReference>
<dbReference type="Proteomes" id="UP000028984">
    <property type="component" value="Unassembled WGS sequence"/>
</dbReference>
<proteinExistence type="predicted"/>
<keyword evidence="2" id="KW-1185">Reference proteome</keyword>
<name>A0A087CMH2_9BIFI</name>
<accession>A0A087CMH2</accession>
<organism evidence="1 2">
    <name type="scientific">Bifidobacterium reuteri DSM 23975</name>
    <dbReference type="NCBI Taxonomy" id="1437610"/>
    <lineage>
        <taxon>Bacteria</taxon>
        <taxon>Bacillati</taxon>
        <taxon>Actinomycetota</taxon>
        <taxon>Actinomycetes</taxon>
        <taxon>Bifidobacteriales</taxon>
        <taxon>Bifidobacteriaceae</taxon>
        <taxon>Bifidobacterium</taxon>
    </lineage>
</organism>
<comment type="caution">
    <text evidence="1">The sequence shown here is derived from an EMBL/GenBank/DDBJ whole genome shotgun (WGS) entry which is preliminary data.</text>
</comment>
<protein>
    <submittedName>
        <fullName evidence="1">Uncharacterized protein</fullName>
    </submittedName>
</protein>
<dbReference type="AlphaFoldDB" id="A0A087CMH2"/>
<sequence length="101" mass="10555">MVKTAAGTPCGITERLGAHCQGATGCSTAMRGGPLVVTLRAGFGPLTYATAVAPFSELCNRVANLADIGTAKPCGFAVFLCFAFRFPALTAHHFQRHKQSI</sequence>